<keyword evidence="4 7" id="KW-0805">Transcription regulation</keyword>
<dbReference type="GO" id="GO:0005737">
    <property type="term" value="C:cytoplasm"/>
    <property type="evidence" value="ECO:0007669"/>
    <property type="project" value="UniProtKB-SubCell"/>
</dbReference>
<evidence type="ECO:0000313" key="11">
    <source>
        <dbReference type="Proteomes" id="UP000501747"/>
    </source>
</evidence>
<dbReference type="InterPro" id="IPR020899">
    <property type="entry name" value="Arg_repress_C"/>
</dbReference>
<feature type="domain" description="Arginine repressor C-terminal" evidence="9">
    <location>
        <begin position="79"/>
        <end position="144"/>
    </location>
</feature>
<dbReference type="HAMAP" id="MF_00173">
    <property type="entry name" value="Arg_repressor"/>
    <property type="match status" value="1"/>
</dbReference>
<evidence type="ECO:0000256" key="5">
    <source>
        <dbReference type="ARBA" id="ARBA00023125"/>
    </source>
</evidence>
<sequence length="148" mass="17273">MRKQERHQWIEKIITEEKVSKQEELVRLLLENNILVTQATVSRDIKEMKLVKKQGEDKHFTYSMPEEDRSSFAKFERMLKSSFMDIHQMDKMIVIITKPGSGFALGGAIESYYKADIFTVMVNDDKVLIFAKSEELALDLETRILEIV</sequence>
<dbReference type="EMBL" id="CP049887">
    <property type="protein sequence ID" value="QIL47537.1"/>
    <property type="molecule type" value="Genomic_DNA"/>
</dbReference>
<dbReference type="InterPro" id="IPR036388">
    <property type="entry name" value="WH-like_DNA-bd_sf"/>
</dbReference>
<dbReference type="AlphaFoldDB" id="A0A6G8ARB7"/>
<dbReference type="Proteomes" id="UP000501747">
    <property type="component" value="Chromosome"/>
</dbReference>
<dbReference type="KEGG" id="vhy:G7082_02800"/>
<dbReference type="GO" id="GO:0003677">
    <property type="term" value="F:DNA binding"/>
    <property type="evidence" value="ECO:0007669"/>
    <property type="project" value="UniProtKB-KW"/>
</dbReference>
<evidence type="ECO:0000259" key="9">
    <source>
        <dbReference type="Pfam" id="PF02863"/>
    </source>
</evidence>
<organism evidence="10 11">
    <name type="scientific">Vagococcus hydrophili</name>
    <dbReference type="NCBI Taxonomy" id="2714947"/>
    <lineage>
        <taxon>Bacteria</taxon>
        <taxon>Bacillati</taxon>
        <taxon>Bacillota</taxon>
        <taxon>Bacilli</taxon>
        <taxon>Lactobacillales</taxon>
        <taxon>Enterococcaceae</taxon>
        <taxon>Vagococcus</taxon>
    </lineage>
</organism>
<dbReference type="Pfam" id="PF02863">
    <property type="entry name" value="Arg_repressor_C"/>
    <property type="match status" value="1"/>
</dbReference>
<proteinExistence type="inferred from homology"/>
<comment type="pathway">
    <text evidence="7">Amino-acid biosynthesis; L-arginine biosynthesis [regulation].</text>
</comment>
<dbReference type="PRINTS" id="PR01467">
    <property type="entry name" value="ARGREPRESSOR"/>
</dbReference>
<name>A0A6G8ARB7_9ENTE</name>
<evidence type="ECO:0000259" key="8">
    <source>
        <dbReference type="Pfam" id="PF01316"/>
    </source>
</evidence>
<dbReference type="Pfam" id="PF01316">
    <property type="entry name" value="Arg_repressor"/>
    <property type="match status" value="1"/>
</dbReference>
<comment type="similarity">
    <text evidence="2 7">Belongs to the ArgR family.</text>
</comment>
<dbReference type="GO" id="GO:0006526">
    <property type="term" value="P:L-arginine biosynthetic process"/>
    <property type="evidence" value="ECO:0007669"/>
    <property type="project" value="UniProtKB-UniPathway"/>
</dbReference>
<feature type="domain" description="Arginine repressor DNA-binding" evidence="8">
    <location>
        <begin position="1"/>
        <end position="69"/>
    </location>
</feature>
<dbReference type="GO" id="GO:1900079">
    <property type="term" value="P:regulation of arginine biosynthetic process"/>
    <property type="evidence" value="ECO:0007669"/>
    <property type="project" value="UniProtKB-UniRule"/>
</dbReference>
<dbReference type="Gene3D" id="1.10.10.10">
    <property type="entry name" value="Winged helix-like DNA-binding domain superfamily/Winged helix DNA-binding domain"/>
    <property type="match status" value="1"/>
</dbReference>
<dbReference type="SUPFAM" id="SSF46785">
    <property type="entry name" value="Winged helix' DNA-binding domain"/>
    <property type="match status" value="1"/>
</dbReference>
<gene>
    <name evidence="7" type="primary">argR</name>
    <name evidence="10" type="ORF">G7082_02800</name>
</gene>
<protein>
    <recommendedName>
        <fullName evidence="7">Arginine repressor</fullName>
    </recommendedName>
</protein>
<dbReference type="GO" id="GO:0051259">
    <property type="term" value="P:protein complex oligomerization"/>
    <property type="evidence" value="ECO:0007669"/>
    <property type="project" value="InterPro"/>
</dbReference>
<dbReference type="Gene3D" id="3.30.1360.40">
    <property type="match status" value="1"/>
</dbReference>
<comment type="subcellular location">
    <subcellularLocation>
        <location evidence="1 7">Cytoplasm</location>
    </subcellularLocation>
</comment>
<evidence type="ECO:0000256" key="3">
    <source>
        <dbReference type="ARBA" id="ARBA00022490"/>
    </source>
</evidence>
<dbReference type="RefSeq" id="WP_166033703.1">
    <property type="nucleotide sequence ID" value="NZ_CP049887.1"/>
</dbReference>
<dbReference type="GO" id="GO:0034618">
    <property type="term" value="F:arginine binding"/>
    <property type="evidence" value="ECO:0007669"/>
    <property type="project" value="InterPro"/>
</dbReference>
<keyword evidence="3 7" id="KW-0963">Cytoplasm</keyword>
<dbReference type="UniPathway" id="UPA00068"/>
<keyword evidence="6 7" id="KW-0804">Transcription</keyword>
<dbReference type="InterPro" id="IPR001669">
    <property type="entry name" value="Arg_repress"/>
</dbReference>
<keyword evidence="7" id="KW-0678">Repressor</keyword>
<keyword evidence="7" id="KW-0028">Amino-acid biosynthesis</keyword>
<keyword evidence="5 7" id="KW-0238">DNA-binding</keyword>
<evidence type="ECO:0000256" key="2">
    <source>
        <dbReference type="ARBA" id="ARBA00008316"/>
    </source>
</evidence>
<keyword evidence="11" id="KW-1185">Reference proteome</keyword>
<dbReference type="SUPFAM" id="SSF55252">
    <property type="entry name" value="C-terminal domain of arginine repressor"/>
    <property type="match status" value="1"/>
</dbReference>
<accession>A0A6G8ARB7</accession>
<evidence type="ECO:0000256" key="7">
    <source>
        <dbReference type="HAMAP-Rule" id="MF_00173"/>
    </source>
</evidence>
<dbReference type="InterPro" id="IPR036390">
    <property type="entry name" value="WH_DNA-bd_sf"/>
</dbReference>
<reference evidence="10 11" key="1">
    <citation type="submission" date="2020-03" db="EMBL/GenBank/DDBJ databases">
        <title>Vagococcus sp. nov., isolated from beetles.</title>
        <authorList>
            <person name="Hyun D.-W."/>
            <person name="Bae J.-W."/>
        </authorList>
    </citation>
    <scope>NUCLEOTIDE SEQUENCE [LARGE SCALE GENOMIC DNA]</scope>
    <source>
        <strain evidence="10 11">HDW17B</strain>
    </source>
</reference>
<evidence type="ECO:0000256" key="6">
    <source>
        <dbReference type="ARBA" id="ARBA00023163"/>
    </source>
</evidence>
<dbReference type="PANTHER" id="PTHR34471:SF1">
    <property type="entry name" value="ARGININE REPRESSOR"/>
    <property type="match status" value="1"/>
</dbReference>
<comment type="function">
    <text evidence="7">Regulates arginine biosynthesis genes.</text>
</comment>
<dbReference type="PANTHER" id="PTHR34471">
    <property type="entry name" value="ARGININE REPRESSOR"/>
    <property type="match status" value="1"/>
</dbReference>
<keyword evidence="7" id="KW-0055">Arginine biosynthesis</keyword>
<evidence type="ECO:0000256" key="1">
    <source>
        <dbReference type="ARBA" id="ARBA00004496"/>
    </source>
</evidence>
<dbReference type="GO" id="GO:0003700">
    <property type="term" value="F:DNA-binding transcription factor activity"/>
    <property type="evidence" value="ECO:0007669"/>
    <property type="project" value="UniProtKB-UniRule"/>
</dbReference>
<dbReference type="InterPro" id="IPR020900">
    <property type="entry name" value="Arg_repress_DNA-bd"/>
</dbReference>
<dbReference type="InterPro" id="IPR036251">
    <property type="entry name" value="Arg_repress_C_sf"/>
</dbReference>
<evidence type="ECO:0000313" key="10">
    <source>
        <dbReference type="EMBL" id="QIL47537.1"/>
    </source>
</evidence>
<evidence type="ECO:0000256" key="4">
    <source>
        <dbReference type="ARBA" id="ARBA00023015"/>
    </source>
</evidence>